<evidence type="ECO:0000313" key="3">
    <source>
        <dbReference type="EMBL" id="EGU44494.1"/>
    </source>
</evidence>
<dbReference type="EMBL" id="AFWH01000095">
    <property type="protein sequence ID" value="EGU44494.1"/>
    <property type="molecule type" value="Genomic_DNA"/>
</dbReference>
<comment type="caution">
    <text evidence="3">The sequence shown here is derived from an EMBL/GenBank/DDBJ whole genome shotgun (WGS) entry which is preliminary data.</text>
</comment>
<dbReference type="SUPFAM" id="SSF53850">
    <property type="entry name" value="Periplasmic binding protein-like II"/>
    <property type="match status" value="1"/>
</dbReference>
<name>F9SZ12_VIBOR</name>
<organism evidence="3 4">
    <name type="scientific">Vibrio orientalis CIP 102891 = ATCC 33934</name>
    <dbReference type="NCBI Taxonomy" id="675816"/>
    <lineage>
        <taxon>Bacteria</taxon>
        <taxon>Pseudomonadati</taxon>
        <taxon>Pseudomonadota</taxon>
        <taxon>Gammaproteobacteria</taxon>
        <taxon>Vibrionales</taxon>
        <taxon>Vibrionaceae</taxon>
        <taxon>Vibrio</taxon>
        <taxon>Vibrio oreintalis group</taxon>
    </lineage>
</organism>
<feature type="domain" description="Solute-binding protein family 3/N-terminal" evidence="2">
    <location>
        <begin position="33"/>
        <end position="255"/>
    </location>
</feature>
<evidence type="ECO:0000256" key="1">
    <source>
        <dbReference type="SAM" id="SignalP"/>
    </source>
</evidence>
<dbReference type="eggNOG" id="COG0834">
    <property type="taxonomic scope" value="Bacteria"/>
</dbReference>
<dbReference type="Proteomes" id="UP000002817">
    <property type="component" value="Unassembled WGS sequence"/>
</dbReference>
<sequence>MKRVRLVSSMIAMLFSISSYQSIANDVVNYYVIAGQAQPFQIEEQGKNHTGIVSDIIAEIFTGSGYQLNYHTYPFNRMISTLESGGEQNWITYGSPNWGRVQSEHLSDLPIYNVKHALVTSTKAPFHYNDFGSIKGKGLVLLLGFDYAELTPHIEQGDVSEIRVKNYEAAFSIIERLPSDTAFVEMESRVKYHLNRLGLTEQNFRVEAFSDVIAEYPIHLAFSGEMKPEIRLFINQRLAEMKANGSLEEIINRYI</sequence>
<feature type="signal peptide" evidence="1">
    <location>
        <begin position="1"/>
        <end position="24"/>
    </location>
</feature>
<protein>
    <recommendedName>
        <fullName evidence="2">Solute-binding protein family 3/N-terminal domain-containing protein</fullName>
    </recommendedName>
</protein>
<gene>
    <name evidence="3" type="ORF">VIOR3934_15111</name>
</gene>
<dbReference type="Pfam" id="PF00497">
    <property type="entry name" value="SBP_bac_3"/>
    <property type="match status" value="1"/>
</dbReference>
<proteinExistence type="predicted"/>
<feature type="chain" id="PRO_5003388062" description="Solute-binding protein family 3/N-terminal domain-containing protein" evidence="1">
    <location>
        <begin position="25"/>
        <end position="255"/>
    </location>
</feature>
<reference evidence="3 4" key="1">
    <citation type="journal article" date="2012" name="Int. J. Syst. Evol. Microbiol.">
        <title>Vibrio caribbeanicus sp. nov., isolated from the marine sponge Scleritoderma cyanea.</title>
        <authorList>
            <person name="Hoffmann M."/>
            <person name="Monday S.R."/>
            <person name="Allard M.W."/>
            <person name="Strain E.A."/>
            <person name="Whittaker P."/>
            <person name="Naum M."/>
            <person name="McCarthy P.J."/>
            <person name="Lopez J.V."/>
            <person name="Fischer M."/>
            <person name="Brown E.W."/>
        </authorList>
    </citation>
    <scope>NUCLEOTIDE SEQUENCE [LARGE SCALE GENOMIC DNA]</scope>
    <source>
        <strain evidence="4">CIP 102891 / ATCC 33934</strain>
    </source>
</reference>
<accession>F9SZ12</accession>
<dbReference type="PATRIC" id="fig|675816.5.peg.4126"/>
<dbReference type="Gene3D" id="3.40.190.10">
    <property type="entry name" value="Periplasmic binding protein-like II"/>
    <property type="match status" value="2"/>
</dbReference>
<evidence type="ECO:0000259" key="2">
    <source>
        <dbReference type="Pfam" id="PF00497"/>
    </source>
</evidence>
<evidence type="ECO:0000313" key="4">
    <source>
        <dbReference type="Proteomes" id="UP000002817"/>
    </source>
</evidence>
<dbReference type="STRING" id="675816.VIA_001350"/>
<dbReference type="InterPro" id="IPR001638">
    <property type="entry name" value="Solute-binding_3/MltF_N"/>
</dbReference>
<dbReference type="AlphaFoldDB" id="F9SZ12"/>
<keyword evidence="1" id="KW-0732">Signal</keyword>